<keyword evidence="3" id="KW-1185">Reference proteome</keyword>
<dbReference type="PANTHER" id="PTHR46825:SF9">
    <property type="entry name" value="BETA-LACTAMASE-RELATED DOMAIN-CONTAINING PROTEIN"/>
    <property type="match status" value="1"/>
</dbReference>
<gene>
    <name evidence="2" type="ORF">DDZ15_06775</name>
</gene>
<accession>A0A316TTL2</accession>
<dbReference type="InterPro" id="IPR001466">
    <property type="entry name" value="Beta-lactam-related"/>
</dbReference>
<dbReference type="EMBL" id="QGGB01000005">
    <property type="protein sequence ID" value="PWN06971.1"/>
    <property type="molecule type" value="Genomic_DNA"/>
</dbReference>
<organism evidence="2 3">
    <name type="scientific">Rhodohalobacter mucosus</name>
    <dbReference type="NCBI Taxonomy" id="2079485"/>
    <lineage>
        <taxon>Bacteria</taxon>
        <taxon>Pseudomonadati</taxon>
        <taxon>Balneolota</taxon>
        <taxon>Balneolia</taxon>
        <taxon>Balneolales</taxon>
        <taxon>Balneolaceae</taxon>
        <taxon>Rhodohalobacter</taxon>
    </lineage>
</organism>
<dbReference type="PANTHER" id="PTHR46825">
    <property type="entry name" value="D-ALANYL-D-ALANINE-CARBOXYPEPTIDASE/ENDOPEPTIDASE AMPH"/>
    <property type="match status" value="1"/>
</dbReference>
<protein>
    <recommendedName>
        <fullName evidence="1">Beta-lactamase-related domain-containing protein</fullName>
    </recommendedName>
</protein>
<dbReference type="InterPro" id="IPR012338">
    <property type="entry name" value="Beta-lactam/transpept-like"/>
</dbReference>
<dbReference type="Pfam" id="PF00144">
    <property type="entry name" value="Beta-lactamase"/>
    <property type="match status" value="1"/>
</dbReference>
<reference evidence="2 3" key="1">
    <citation type="submission" date="2018-05" db="EMBL/GenBank/DDBJ databases">
        <title>Rhodohalobacter halophilus gen. nov., sp. nov., a moderately halophilic member of the family Balneolaceae.</title>
        <authorList>
            <person name="Liu Z.-W."/>
        </authorList>
    </citation>
    <scope>NUCLEOTIDE SEQUENCE [LARGE SCALE GENOMIC DNA]</scope>
    <source>
        <strain evidence="2 3">8A47</strain>
    </source>
</reference>
<sequence length="374" mass="42578">MNRQYSFIIVLSLLSWIMVSCQGFEQHIERSPSNNDFTDRVDSLVISTMNRYNIPGLAIGLVSGDSIRYAKGYGIKTIQDTLPVTEFSNFHTASISKLITAQAIMMLVEENRISLDDRLPARVPNLRYSDKRVEEITIRQLLNHTSGLPDVSSYEWGNNHQSDRSLEQYVLSLNLKPEMDPSSQYHYSNLAYNILGYVIERVTGTSFELYVKEHILDPNGMSGSDFRYYLIPDSLRTSPHSKNWLTGNVYVRKTYPYTREHGASSTLNSSASDLSKWMISFMESMIANNGENVFTQMTQPDFRAYPYIGLGFQLGTLESRATIGHYGGDKGYRSYLLMIPEEETGLVLLANCDYNEDFRQEILHPLAGLMLKNN</sequence>
<comment type="caution">
    <text evidence="2">The sequence shown here is derived from an EMBL/GenBank/DDBJ whole genome shotgun (WGS) entry which is preliminary data.</text>
</comment>
<dbReference type="PROSITE" id="PS51257">
    <property type="entry name" value="PROKAR_LIPOPROTEIN"/>
    <property type="match status" value="1"/>
</dbReference>
<dbReference type="RefSeq" id="WP_109646320.1">
    <property type="nucleotide sequence ID" value="NZ_QGGB01000005.1"/>
</dbReference>
<proteinExistence type="predicted"/>
<evidence type="ECO:0000313" key="3">
    <source>
        <dbReference type="Proteomes" id="UP000245533"/>
    </source>
</evidence>
<dbReference type="Gene3D" id="3.40.710.10">
    <property type="entry name" value="DD-peptidase/beta-lactamase superfamily"/>
    <property type="match status" value="1"/>
</dbReference>
<evidence type="ECO:0000259" key="1">
    <source>
        <dbReference type="Pfam" id="PF00144"/>
    </source>
</evidence>
<evidence type="ECO:0000313" key="2">
    <source>
        <dbReference type="EMBL" id="PWN06971.1"/>
    </source>
</evidence>
<dbReference type="SUPFAM" id="SSF56601">
    <property type="entry name" value="beta-lactamase/transpeptidase-like"/>
    <property type="match status" value="1"/>
</dbReference>
<dbReference type="AlphaFoldDB" id="A0A316TTL2"/>
<dbReference type="Proteomes" id="UP000245533">
    <property type="component" value="Unassembled WGS sequence"/>
</dbReference>
<dbReference type="InterPro" id="IPR050491">
    <property type="entry name" value="AmpC-like"/>
</dbReference>
<name>A0A316TTL2_9BACT</name>
<feature type="domain" description="Beta-lactamase-related" evidence="1">
    <location>
        <begin position="41"/>
        <end position="360"/>
    </location>
</feature>
<dbReference type="OrthoDB" id="9793489at2"/>